<dbReference type="InterPro" id="IPR036059">
    <property type="entry name" value="TldD/PmbA_sf"/>
</dbReference>
<dbReference type="GO" id="GO:0006508">
    <property type="term" value="P:proteolysis"/>
    <property type="evidence" value="ECO:0007669"/>
    <property type="project" value="UniProtKB-KW"/>
</dbReference>
<dbReference type="RefSeq" id="WP_064582166.1">
    <property type="nucleotide sequence ID" value="NZ_CP015878.1"/>
</dbReference>
<organism evidence="2 3">
    <name type="scientific">Pseudomonas citronellolis</name>
    <dbReference type="NCBI Taxonomy" id="53408"/>
    <lineage>
        <taxon>Bacteria</taxon>
        <taxon>Pseudomonadati</taxon>
        <taxon>Pseudomonadota</taxon>
        <taxon>Gammaproteobacteria</taxon>
        <taxon>Pseudomonadales</taxon>
        <taxon>Pseudomonadaceae</taxon>
        <taxon>Pseudomonas</taxon>
    </lineage>
</organism>
<reference evidence="2 3" key="1">
    <citation type="submission" date="2016-05" db="EMBL/GenBank/DDBJ databases">
        <title>Genome Sequence of Pseudomonas citronellolis Strain SJTE-3, an Estrogens and Persistent Organic Pollutants degradation strain.</title>
        <authorList>
            <person name="Liang R."/>
        </authorList>
    </citation>
    <scope>NUCLEOTIDE SEQUENCE [LARGE SCALE GENOMIC DNA]</scope>
    <source>
        <strain evidence="2 3">SJTE-3</strain>
    </source>
</reference>
<name>A0A1A9K9I4_9PSED</name>
<dbReference type="SUPFAM" id="SSF111283">
    <property type="entry name" value="Putative modulator of DNA gyrase, PmbA/TldD"/>
    <property type="match status" value="1"/>
</dbReference>
<evidence type="ECO:0000313" key="3">
    <source>
        <dbReference type="Proteomes" id="UP000077748"/>
    </source>
</evidence>
<protein>
    <submittedName>
        <fullName evidence="2">Zn-dependent protease</fullName>
    </submittedName>
</protein>
<dbReference type="GO" id="GO:0008237">
    <property type="term" value="F:metallopeptidase activity"/>
    <property type="evidence" value="ECO:0007669"/>
    <property type="project" value="InterPro"/>
</dbReference>
<sequence length="444" mass="49343">MQLRLSPEHLRELADWLKGRLRGDEEFSLWLAAEDSDFVRFNHARVRQATRVLQIEAQLRLIRGARHASLELSLTGGTEEDRQRLQQGLEQLRGTLEVVPEDPYLLLEDEPWTRVQEAPGRLPEVREVIDQVDAQAQGLDLVGIYAGGPLYRGFANTRGSFGWHAAGSASLDWSLFASNGEAVKTTYAARDWDAAALGQAFVRAREQLDYLQRPRRTLQPGAYRAYLAPAALEEIISLLCWGGFSARELATRQSPLLSLHLGHASLSPQVSLEEAASTGLEPLFDSDGFLRRDQALIEGGRMVGQLVSPRSAKEFDLPAYGANNHETPQSLVMAAGELPEDEVLARLGTGLYIGNLWYLNYSDLAAARITGMTRFASFWVEDGRIVAPLASMRFDNSLYSLLGEHLQALTRERSLRIDTNTYGRRSAATQLLPGALVERFTLTL</sequence>
<dbReference type="EMBL" id="CP015878">
    <property type="protein sequence ID" value="ANI13730.1"/>
    <property type="molecule type" value="Genomic_DNA"/>
</dbReference>
<gene>
    <name evidence="2" type="ORF">A9C11_06895</name>
</gene>
<accession>A0A1A9K9I4</accession>
<proteinExistence type="predicted"/>
<dbReference type="InterPro" id="IPR045569">
    <property type="entry name" value="Metalloprtase-TldD/E_C"/>
</dbReference>
<keyword evidence="2" id="KW-0645">Protease</keyword>
<dbReference type="AlphaFoldDB" id="A0A1A9K9I4"/>
<dbReference type="Proteomes" id="UP000077748">
    <property type="component" value="Chromosome"/>
</dbReference>
<feature type="domain" description="Metalloprotease TldD/E C-terminal" evidence="1">
    <location>
        <begin position="220"/>
        <end position="427"/>
    </location>
</feature>
<keyword evidence="2" id="KW-0378">Hydrolase</keyword>
<evidence type="ECO:0000313" key="2">
    <source>
        <dbReference type="EMBL" id="ANI13730.1"/>
    </source>
</evidence>
<dbReference type="PANTHER" id="PTHR43666">
    <property type="entry name" value="TLDD PROTEIN"/>
    <property type="match status" value="1"/>
</dbReference>
<dbReference type="Pfam" id="PF19289">
    <property type="entry name" value="PmbA_TldD_3rd"/>
    <property type="match status" value="1"/>
</dbReference>
<dbReference type="PANTHER" id="PTHR43666:SF1">
    <property type="entry name" value="CONSERVED PROTEIN"/>
    <property type="match status" value="1"/>
</dbReference>
<evidence type="ECO:0000259" key="1">
    <source>
        <dbReference type="Pfam" id="PF19289"/>
    </source>
</evidence>